<name>A0A8J4G9F2_9CHLO</name>
<reference evidence="2" key="1">
    <citation type="journal article" date="2021" name="Proc. Natl. Acad. Sci. U.S.A.">
        <title>Three genomes in the algal genus Volvox reveal the fate of a haploid sex-determining region after a transition to homothallism.</title>
        <authorList>
            <person name="Yamamoto K."/>
            <person name="Hamaji T."/>
            <person name="Kawai-Toyooka H."/>
            <person name="Matsuzaki R."/>
            <person name="Takahashi F."/>
            <person name="Nishimura Y."/>
            <person name="Kawachi M."/>
            <person name="Noguchi H."/>
            <person name="Minakuchi Y."/>
            <person name="Umen J.G."/>
            <person name="Toyoda A."/>
            <person name="Nozaki H."/>
        </authorList>
    </citation>
    <scope>NUCLEOTIDE SEQUENCE</scope>
    <source>
        <strain evidence="2">NIES-3785</strain>
    </source>
</reference>
<feature type="region of interest" description="Disordered" evidence="1">
    <location>
        <begin position="54"/>
        <end position="86"/>
    </location>
</feature>
<accession>A0A8J4G9F2</accession>
<evidence type="ECO:0000313" key="3">
    <source>
        <dbReference type="Proteomes" id="UP000722791"/>
    </source>
</evidence>
<dbReference type="Proteomes" id="UP000722791">
    <property type="component" value="Unassembled WGS sequence"/>
</dbReference>
<comment type="caution">
    <text evidence="2">The sequence shown here is derived from an EMBL/GenBank/DDBJ whole genome shotgun (WGS) entry which is preliminary data.</text>
</comment>
<feature type="non-terminal residue" evidence="2">
    <location>
        <position position="1"/>
    </location>
</feature>
<sequence length="110" mass="11238">DKAMAGAKSVVKASLNSLLEEVHRHKVAVGDALEASIRALDQQIATEQNHLMLVQPPPPQQQEQPQSQQQPQDAGSGATASAAAAAAAAVGGVRSDWYVPPAGGVPAPCP</sequence>
<organism evidence="2 3">
    <name type="scientific">Volvox reticuliferus</name>
    <dbReference type="NCBI Taxonomy" id="1737510"/>
    <lineage>
        <taxon>Eukaryota</taxon>
        <taxon>Viridiplantae</taxon>
        <taxon>Chlorophyta</taxon>
        <taxon>core chlorophytes</taxon>
        <taxon>Chlorophyceae</taxon>
        <taxon>CS clade</taxon>
        <taxon>Chlamydomonadales</taxon>
        <taxon>Volvocaceae</taxon>
        <taxon>Volvox</taxon>
    </lineage>
</organism>
<evidence type="ECO:0000313" key="2">
    <source>
        <dbReference type="EMBL" id="GIM02888.1"/>
    </source>
</evidence>
<protein>
    <submittedName>
        <fullName evidence="2">Uncharacterized protein</fullName>
    </submittedName>
</protein>
<proteinExistence type="predicted"/>
<evidence type="ECO:0000256" key="1">
    <source>
        <dbReference type="SAM" id="MobiDB-lite"/>
    </source>
</evidence>
<dbReference type="EMBL" id="BNCQ01000012">
    <property type="protein sequence ID" value="GIM02888.1"/>
    <property type="molecule type" value="Genomic_DNA"/>
</dbReference>
<gene>
    <name evidence="2" type="ORF">Vretimale_7720</name>
</gene>
<feature type="compositionally biased region" description="Low complexity" evidence="1">
    <location>
        <begin position="61"/>
        <end position="86"/>
    </location>
</feature>
<dbReference type="AlphaFoldDB" id="A0A8J4G9F2"/>